<proteinExistence type="predicted"/>
<evidence type="ECO:0000313" key="2">
    <source>
        <dbReference type="EMBL" id="CAE7267163.1"/>
    </source>
</evidence>
<dbReference type="SUPFAM" id="SSF51735">
    <property type="entry name" value="NAD(P)-binding Rossmann-fold domains"/>
    <property type="match status" value="1"/>
</dbReference>
<dbReference type="OrthoDB" id="21221at2759"/>
<gene>
    <name evidence="2" type="ORF">SNAT2548_LOCUS14151</name>
</gene>
<feature type="domain" description="NAD(P)-binding" evidence="1">
    <location>
        <begin position="7"/>
        <end position="223"/>
    </location>
</feature>
<protein>
    <recommendedName>
        <fullName evidence="1">NAD(P)-binding domain-containing protein</fullName>
    </recommendedName>
</protein>
<dbReference type="Gene3D" id="3.40.50.720">
    <property type="entry name" value="NAD(P)-binding Rossmann-like Domain"/>
    <property type="match status" value="1"/>
</dbReference>
<dbReference type="PANTHER" id="PTHR15020">
    <property type="entry name" value="FLAVIN REDUCTASE-RELATED"/>
    <property type="match status" value="1"/>
</dbReference>
<dbReference type="PANTHER" id="PTHR15020:SF11">
    <property type="entry name" value="OS06G0360300 PROTEIN"/>
    <property type="match status" value="1"/>
</dbReference>
<comment type="caution">
    <text evidence="2">The sequence shown here is derived from an EMBL/GenBank/DDBJ whole genome shotgun (WGS) entry which is preliminary data.</text>
</comment>
<dbReference type="InterPro" id="IPR016040">
    <property type="entry name" value="NAD(P)-bd_dom"/>
</dbReference>
<dbReference type="Pfam" id="PF13460">
    <property type="entry name" value="NAD_binding_10"/>
    <property type="match status" value="1"/>
</dbReference>
<dbReference type="AlphaFoldDB" id="A0A812MVF3"/>
<dbReference type="InterPro" id="IPR036291">
    <property type="entry name" value="NAD(P)-bd_dom_sf"/>
</dbReference>
<evidence type="ECO:0000259" key="1">
    <source>
        <dbReference type="Pfam" id="PF13460"/>
    </source>
</evidence>
<organism evidence="2 3">
    <name type="scientific">Symbiodinium natans</name>
    <dbReference type="NCBI Taxonomy" id="878477"/>
    <lineage>
        <taxon>Eukaryota</taxon>
        <taxon>Sar</taxon>
        <taxon>Alveolata</taxon>
        <taxon>Dinophyceae</taxon>
        <taxon>Suessiales</taxon>
        <taxon>Symbiodiniaceae</taxon>
        <taxon>Symbiodinium</taxon>
    </lineage>
</organism>
<evidence type="ECO:0000313" key="3">
    <source>
        <dbReference type="Proteomes" id="UP000604046"/>
    </source>
</evidence>
<dbReference type="Proteomes" id="UP000604046">
    <property type="component" value="Unassembled WGS sequence"/>
</dbReference>
<name>A0A812MVF3_9DINO</name>
<sequence>MVVLVLGGTGKTGLHVVQQLLARDFQVRAIVRSPDKLPTDVVKHAGLTIITAKILDLIDEALVEHMAGCTAVISCLGHEGNFQGICGKASQFLVSDVLRRVCRATRDVKQPVKVILMSTGLYTKPDNAEDVRVRSTCGQRALLGLLSTCLPPHNDNMRAAEFLRTELEGIQGIEWCGVRPELLVDGEVTKYELHESLVCSIFSAGQTSRANVAHFMCELVQNPATWQKWKAKFPLIYNATP</sequence>
<reference evidence="2" key="1">
    <citation type="submission" date="2021-02" db="EMBL/GenBank/DDBJ databases">
        <authorList>
            <person name="Dougan E. K."/>
            <person name="Rhodes N."/>
            <person name="Thang M."/>
            <person name="Chan C."/>
        </authorList>
    </citation>
    <scope>NUCLEOTIDE SEQUENCE</scope>
</reference>
<dbReference type="EMBL" id="CAJNDS010001602">
    <property type="protein sequence ID" value="CAE7267163.1"/>
    <property type="molecule type" value="Genomic_DNA"/>
</dbReference>
<keyword evidence="3" id="KW-1185">Reference proteome</keyword>
<accession>A0A812MVF3</accession>